<evidence type="ECO:0000313" key="3">
    <source>
        <dbReference type="EMBL" id="KAE8404373.1"/>
    </source>
</evidence>
<name>A0A5N7DEC7_9EURO</name>
<organism evidence="3 4">
    <name type="scientific">Aspergillus pseudonomiae</name>
    <dbReference type="NCBI Taxonomy" id="1506151"/>
    <lineage>
        <taxon>Eukaryota</taxon>
        <taxon>Fungi</taxon>
        <taxon>Dikarya</taxon>
        <taxon>Ascomycota</taxon>
        <taxon>Pezizomycotina</taxon>
        <taxon>Eurotiomycetes</taxon>
        <taxon>Eurotiomycetidae</taxon>
        <taxon>Eurotiales</taxon>
        <taxon>Aspergillaceae</taxon>
        <taxon>Aspergillus</taxon>
        <taxon>Aspergillus subgen. Circumdati</taxon>
    </lineage>
</organism>
<dbReference type="RefSeq" id="XP_031941692.1">
    <property type="nucleotide sequence ID" value="XM_032087165.1"/>
</dbReference>
<feature type="region of interest" description="Disordered" evidence="2">
    <location>
        <begin position="78"/>
        <end position="107"/>
    </location>
</feature>
<dbReference type="EMBL" id="ML736768">
    <property type="protein sequence ID" value="KAE8404373.1"/>
    <property type="molecule type" value="Genomic_DNA"/>
</dbReference>
<gene>
    <name evidence="3" type="ORF">BDV37DRAFT_282922</name>
</gene>
<evidence type="ECO:0000256" key="2">
    <source>
        <dbReference type="SAM" id="MobiDB-lite"/>
    </source>
</evidence>
<evidence type="ECO:0000313" key="4">
    <source>
        <dbReference type="Proteomes" id="UP000325579"/>
    </source>
</evidence>
<comment type="similarity">
    <text evidence="1">Belongs to the asaB hydroxylase/desaturase family.</text>
</comment>
<dbReference type="PANTHER" id="PTHR34598:SF3">
    <property type="entry name" value="OXIDOREDUCTASE AN1597"/>
    <property type="match status" value="1"/>
</dbReference>
<keyword evidence="4" id="KW-1185">Reference proteome</keyword>
<proteinExistence type="inferred from homology"/>
<feature type="compositionally biased region" description="Basic and acidic residues" evidence="2">
    <location>
        <begin position="89"/>
        <end position="107"/>
    </location>
</feature>
<dbReference type="OrthoDB" id="412788at2759"/>
<evidence type="ECO:0000256" key="1">
    <source>
        <dbReference type="ARBA" id="ARBA00023604"/>
    </source>
</evidence>
<dbReference type="PANTHER" id="PTHR34598">
    <property type="entry name" value="BLL6449 PROTEIN"/>
    <property type="match status" value="1"/>
</dbReference>
<dbReference type="Proteomes" id="UP000325579">
    <property type="component" value="Unassembled WGS sequence"/>
</dbReference>
<dbReference type="GeneID" id="43671856"/>
<dbReference type="GO" id="GO:0016491">
    <property type="term" value="F:oxidoreductase activity"/>
    <property type="evidence" value="ECO:0007669"/>
    <property type="project" value="InterPro"/>
</dbReference>
<dbReference type="NCBIfam" id="NF041278">
    <property type="entry name" value="CmcJ_NvfI_EfuI"/>
    <property type="match status" value="1"/>
</dbReference>
<dbReference type="AlphaFoldDB" id="A0A5N7DEC7"/>
<reference evidence="3 4" key="1">
    <citation type="submission" date="2019-04" db="EMBL/GenBank/DDBJ databases">
        <authorList>
            <consortium name="DOE Joint Genome Institute"/>
            <person name="Mondo S."/>
            <person name="Kjaerbolling I."/>
            <person name="Vesth T."/>
            <person name="Frisvad J.C."/>
            <person name="Nybo J.L."/>
            <person name="Theobald S."/>
            <person name="Kildgaard S."/>
            <person name="Isbrandt T."/>
            <person name="Kuo A."/>
            <person name="Sato A."/>
            <person name="Lyhne E.K."/>
            <person name="Kogle M.E."/>
            <person name="Wiebenga A."/>
            <person name="Kun R.S."/>
            <person name="Lubbers R.J."/>
            <person name="Makela M.R."/>
            <person name="Barry K."/>
            <person name="Chovatia M."/>
            <person name="Clum A."/>
            <person name="Daum C."/>
            <person name="Haridas S."/>
            <person name="He G."/>
            <person name="LaButti K."/>
            <person name="Lipzen A."/>
            <person name="Riley R."/>
            <person name="Salamov A."/>
            <person name="Simmons B.A."/>
            <person name="Magnuson J.K."/>
            <person name="Henrissat B."/>
            <person name="Mortensen U.H."/>
            <person name="Larsen T.O."/>
            <person name="Devries R.P."/>
            <person name="Grigoriev I.V."/>
            <person name="Machida M."/>
            <person name="Baker S.E."/>
            <person name="Andersen M.R."/>
            <person name="Cantor M.N."/>
            <person name="Hua S.X."/>
        </authorList>
    </citation>
    <scope>NUCLEOTIDE SEQUENCE [LARGE SCALE GENOMIC DNA]</scope>
    <source>
        <strain evidence="3 4">CBS 119388</strain>
    </source>
</reference>
<dbReference type="InterPro" id="IPR044053">
    <property type="entry name" value="AsaB-like"/>
</dbReference>
<protein>
    <submittedName>
        <fullName evidence="3">Uncharacterized protein</fullName>
    </submittedName>
</protein>
<accession>A0A5N7DEC7</accession>
<sequence length="394" mass="45774">MSCPLTSRFKDVDCANTDSELDRPWTRHWPPQPGSPLYHWLQEELPQVLTYEFDPERLFNQPWKAWIRQLIQKECPAIPVPTHDTAPNSEKEREVEPSDSRGQEEREREARVTCIVEKIESLGLRKYRMPKLDYLADHPLLSVRKPFRSVLPFLDKLKNDYVQHQASHDVPVYDVTGFEDHFTLADSGFAFTKVPVDISEWTDECIHQIYLPLMETYLREHFGSSFVHIFSYNFRCEDKTRQPPQPWLSPLTYVHSDFTNASSVTNLKLLLPDRADEILQSRHRYIGIWRPLTAPHQDYPLAVCDYGSVSTSDLIKEDLVFPHYCHESYQFKSSPHHQWFFKRGMGVDDVIVMKLFDSDASESQFCPHSAFLDPTVPAGTPHRASIETRAIVVG</sequence>